<gene>
    <name evidence="2" type="ORF">BKE38_15370</name>
</gene>
<sequence>MDDILSSIRSILNEDEQLDAAHAPLELTEAMLVPTPKTPANMPDAPGPVPPPRPQPLAPEPQTYVPPAYIAPAPVAPPVAAHVSAPVAAPLAAAETEQGSLLGPIAAAAAAAALGQLARAVADDRKAPVMRSGGTSIEDVVREELRPLLKGWLDQHLPAMVERLVKAEIERVLARPPQ</sequence>
<dbReference type="AlphaFoldDB" id="A0A1V2H1P5"/>
<evidence type="ECO:0000313" key="2">
    <source>
        <dbReference type="EMBL" id="ONG51871.1"/>
    </source>
</evidence>
<dbReference type="InterPro" id="IPR019632">
    <property type="entry name" value="DUF2497"/>
</dbReference>
<comment type="caution">
    <text evidence="2">The sequence shown here is derived from an EMBL/GenBank/DDBJ whole genome shotgun (WGS) entry which is preliminary data.</text>
</comment>
<evidence type="ECO:0000313" key="3">
    <source>
        <dbReference type="Proteomes" id="UP000188879"/>
    </source>
</evidence>
<accession>A0A1V2H1P5</accession>
<reference evidence="2 3" key="1">
    <citation type="submission" date="2016-10" db="EMBL/GenBank/DDBJ databases">
        <title>Draft Genome sequence of Roseomonas sp. strain M3.</title>
        <authorList>
            <person name="Subhash Y."/>
            <person name="Lee S."/>
        </authorList>
    </citation>
    <scope>NUCLEOTIDE SEQUENCE [LARGE SCALE GENOMIC DNA]</scope>
    <source>
        <strain evidence="2 3">M3</strain>
    </source>
</reference>
<organism evidence="2 3">
    <name type="scientific">Teichococcus deserti</name>
    <dbReference type="NCBI Taxonomy" id="1817963"/>
    <lineage>
        <taxon>Bacteria</taxon>
        <taxon>Pseudomonadati</taxon>
        <taxon>Pseudomonadota</taxon>
        <taxon>Alphaproteobacteria</taxon>
        <taxon>Acetobacterales</taxon>
        <taxon>Roseomonadaceae</taxon>
        <taxon>Roseomonas</taxon>
    </lineage>
</organism>
<evidence type="ECO:0000256" key="1">
    <source>
        <dbReference type="SAM" id="MobiDB-lite"/>
    </source>
</evidence>
<feature type="compositionally biased region" description="Pro residues" evidence="1">
    <location>
        <begin position="45"/>
        <end position="59"/>
    </location>
</feature>
<proteinExistence type="predicted"/>
<name>A0A1V2H1P5_9PROT</name>
<dbReference type="EMBL" id="MLCO01000152">
    <property type="protein sequence ID" value="ONG51871.1"/>
    <property type="molecule type" value="Genomic_DNA"/>
</dbReference>
<protein>
    <recommendedName>
        <fullName evidence="4">Pole-organizing protein PopZ</fullName>
    </recommendedName>
</protein>
<evidence type="ECO:0008006" key="4">
    <source>
        <dbReference type="Google" id="ProtNLM"/>
    </source>
</evidence>
<feature type="region of interest" description="Disordered" evidence="1">
    <location>
        <begin position="35"/>
        <end position="63"/>
    </location>
</feature>
<dbReference type="Proteomes" id="UP000188879">
    <property type="component" value="Unassembled WGS sequence"/>
</dbReference>
<dbReference type="Pfam" id="PF10691">
    <property type="entry name" value="DUF2497"/>
    <property type="match status" value="1"/>
</dbReference>
<dbReference type="RefSeq" id="WP_076958223.1">
    <property type="nucleotide sequence ID" value="NZ_MLCO01000152.1"/>
</dbReference>
<keyword evidence="3" id="KW-1185">Reference proteome</keyword>